<evidence type="ECO:0008006" key="3">
    <source>
        <dbReference type="Google" id="ProtNLM"/>
    </source>
</evidence>
<organism evidence="1 2">
    <name type="scientific">Pristionchus fissidentatus</name>
    <dbReference type="NCBI Taxonomy" id="1538716"/>
    <lineage>
        <taxon>Eukaryota</taxon>
        <taxon>Metazoa</taxon>
        <taxon>Ecdysozoa</taxon>
        <taxon>Nematoda</taxon>
        <taxon>Chromadorea</taxon>
        <taxon>Rhabditida</taxon>
        <taxon>Rhabditina</taxon>
        <taxon>Diplogasteromorpha</taxon>
        <taxon>Diplogasteroidea</taxon>
        <taxon>Neodiplogasteridae</taxon>
        <taxon>Pristionchus</taxon>
    </lineage>
</organism>
<comment type="caution">
    <text evidence="1">The sequence shown here is derived from an EMBL/GenBank/DDBJ whole genome shotgun (WGS) entry which is preliminary data.</text>
</comment>
<proteinExistence type="predicted"/>
<reference evidence="1" key="1">
    <citation type="submission" date="2023-10" db="EMBL/GenBank/DDBJ databases">
        <title>Genome assembly of Pristionchus species.</title>
        <authorList>
            <person name="Yoshida K."/>
            <person name="Sommer R.J."/>
        </authorList>
    </citation>
    <scope>NUCLEOTIDE SEQUENCE</scope>
    <source>
        <strain evidence="1">RS5133</strain>
    </source>
</reference>
<dbReference type="AlphaFoldDB" id="A0AAV5VEH3"/>
<evidence type="ECO:0000313" key="1">
    <source>
        <dbReference type="EMBL" id="GMT18080.1"/>
    </source>
</evidence>
<accession>A0AAV5VEH3</accession>
<evidence type="ECO:0000313" key="2">
    <source>
        <dbReference type="Proteomes" id="UP001432322"/>
    </source>
</evidence>
<protein>
    <recommendedName>
        <fullName evidence="3">Secreted protein</fullName>
    </recommendedName>
</protein>
<gene>
    <name evidence="1" type="ORF">PFISCL1PPCAC_9377</name>
</gene>
<dbReference type="EMBL" id="BTSY01000003">
    <property type="protein sequence ID" value="GMT18080.1"/>
    <property type="molecule type" value="Genomic_DNA"/>
</dbReference>
<name>A0AAV5VEH3_9BILA</name>
<feature type="non-terminal residue" evidence="1">
    <location>
        <position position="77"/>
    </location>
</feature>
<sequence>MSCFWISLISSSNSLINRFSLFFSSISSFFSSCSNVSCIKYSRLSSSMSSSVVSHCPPLPPPEPAVCLGKRSRGLKG</sequence>
<dbReference type="Proteomes" id="UP001432322">
    <property type="component" value="Unassembled WGS sequence"/>
</dbReference>
<keyword evidence="2" id="KW-1185">Reference proteome</keyword>